<accession>A0ABW4A1W6</accession>
<evidence type="ECO:0000256" key="1">
    <source>
        <dbReference type="ARBA" id="ARBA00006525"/>
    </source>
</evidence>
<evidence type="ECO:0000313" key="4">
    <source>
        <dbReference type="Proteomes" id="UP001597183"/>
    </source>
</evidence>
<dbReference type="InterPro" id="IPR003488">
    <property type="entry name" value="DprA"/>
</dbReference>
<dbReference type="Proteomes" id="UP001597183">
    <property type="component" value="Unassembled WGS sequence"/>
</dbReference>
<feature type="domain" description="Smf/DprA SLOG" evidence="2">
    <location>
        <begin position="77"/>
        <end position="286"/>
    </location>
</feature>
<keyword evidence="4" id="KW-1185">Reference proteome</keyword>
<dbReference type="RefSeq" id="WP_317791534.1">
    <property type="nucleotide sequence ID" value="NZ_AP028461.1"/>
</dbReference>
<proteinExistence type="inferred from homology"/>
<dbReference type="Gene3D" id="3.40.50.450">
    <property type="match status" value="1"/>
</dbReference>
<protein>
    <submittedName>
        <fullName evidence="3">DNA-processing protein DprA</fullName>
    </submittedName>
</protein>
<dbReference type="SUPFAM" id="SSF102405">
    <property type="entry name" value="MCP/YpsA-like"/>
    <property type="match status" value="1"/>
</dbReference>
<gene>
    <name evidence="3" type="ORF">ACFQ5G_04630</name>
</gene>
<dbReference type="PANTHER" id="PTHR43022">
    <property type="entry name" value="PROTEIN SMF"/>
    <property type="match status" value="1"/>
</dbReference>
<comment type="caution">
    <text evidence="3">The sequence shown here is derived from an EMBL/GenBank/DDBJ whole genome shotgun (WGS) entry which is preliminary data.</text>
</comment>
<dbReference type="InterPro" id="IPR057666">
    <property type="entry name" value="DrpA_SLOG"/>
</dbReference>
<evidence type="ECO:0000259" key="2">
    <source>
        <dbReference type="Pfam" id="PF02481"/>
    </source>
</evidence>
<reference evidence="4" key="1">
    <citation type="journal article" date="2019" name="Int. J. Syst. Evol. Microbiol.">
        <title>The Global Catalogue of Microorganisms (GCM) 10K type strain sequencing project: providing services to taxonomists for standard genome sequencing and annotation.</title>
        <authorList>
            <consortium name="The Broad Institute Genomics Platform"/>
            <consortium name="The Broad Institute Genome Sequencing Center for Infectious Disease"/>
            <person name="Wu L."/>
            <person name="Ma J."/>
        </authorList>
    </citation>
    <scope>NUCLEOTIDE SEQUENCE [LARGE SCALE GENOMIC DNA]</scope>
    <source>
        <strain evidence="4">CCM 7526</strain>
    </source>
</reference>
<comment type="similarity">
    <text evidence="1">Belongs to the DprA/Smf family.</text>
</comment>
<dbReference type="Pfam" id="PF02481">
    <property type="entry name" value="DNA_processg_A"/>
    <property type="match status" value="1"/>
</dbReference>
<dbReference type="PANTHER" id="PTHR43022:SF1">
    <property type="entry name" value="PROTEIN SMF"/>
    <property type="match status" value="1"/>
</dbReference>
<dbReference type="EMBL" id="JBHTMK010000005">
    <property type="protein sequence ID" value="MFD1364629.1"/>
    <property type="molecule type" value="Genomic_DNA"/>
</dbReference>
<organism evidence="3 4">
    <name type="scientific">Actinoplanes sichuanensis</name>
    <dbReference type="NCBI Taxonomy" id="512349"/>
    <lineage>
        <taxon>Bacteria</taxon>
        <taxon>Bacillati</taxon>
        <taxon>Actinomycetota</taxon>
        <taxon>Actinomycetes</taxon>
        <taxon>Micromonosporales</taxon>
        <taxon>Micromonosporaceae</taxon>
        <taxon>Actinoplanes</taxon>
    </lineage>
</organism>
<name>A0ABW4A1W6_9ACTN</name>
<evidence type="ECO:0000313" key="3">
    <source>
        <dbReference type="EMBL" id="MFD1364629.1"/>
    </source>
</evidence>
<sequence length="367" mass="38170">MSTDDDRTIRAGLSYYTGRALPDHLIDAVHALGLQPGSWAFPKPAAGLPVSRQQALDNLQALGSSLRERAAEASASLIVPDDPGWPAGAGCDDLPCLWIKGNRDLAARLDQSVALTGSHAGSEYGLRVAEEFTAALIDGRQTIVTSPAPGTDRRVLSAALSMPGGRTVVVSDRGLDQRFGPPVAEVVARAVARGAVISPFPPGSSPTPSRRIFTDQLLFRIAAGTVVVEAALGSQIMLAARHAARAGFHVFAVPGPVTSALSAGCHQLIGEGCAQMVTDADEVINAAGYDRPSFIKPFTVTADVHRGEAAVGRQRFGPFPVWAASVAHAANTAFDIVVGAPDVPVDLTVWVHSADGGREAITISRAS</sequence>